<dbReference type="AlphaFoldDB" id="A0A6C7E7I3"/>
<evidence type="ECO:0000313" key="2">
    <source>
        <dbReference type="Proteomes" id="UP000011863"/>
    </source>
</evidence>
<dbReference type="EMBL" id="AP012057">
    <property type="protein sequence ID" value="BAN02697.1"/>
    <property type="molecule type" value="Genomic_DNA"/>
</dbReference>
<gene>
    <name evidence="1" type="ORF">YM304_23830</name>
</gene>
<organism evidence="1 2">
    <name type="scientific">Ilumatobacter coccineus (strain NBRC 103263 / KCTC 29153 / YM16-304)</name>
    <dbReference type="NCBI Taxonomy" id="1313172"/>
    <lineage>
        <taxon>Bacteria</taxon>
        <taxon>Bacillati</taxon>
        <taxon>Actinomycetota</taxon>
        <taxon>Acidimicrobiia</taxon>
        <taxon>Acidimicrobiales</taxon>
        <taxon>Ilumatobacteraceae</taxon>
        <taxon>Ilumatobacter</taxon>
    </lineage>
</organism>
<accession>A0A6C7E7I3</accession>
<dbReference type="KEGG" id="aym:YM304_23830"/>
<dbReference type="Proteomes" id="UP000011863">
    <property type="component" value="Chromosome"/>
</dbReference>
<sequence length="103" mass="11265">MTVSPWPGANRVRIAATALPNRHRAFCRAKPSIEAVDQAVGGVTRITRDFDGFGGVSHHDRGLRSAPTVTKPPLIASFWRRSGYETVDFAARYQVSASRPTTI</sequence>
<reference evidence="1 2" key="1">
    <citation type="journal article" date="2013" name="Int. J. Syst. Evol. Microbiol.">
        <title>Ilumatobacter nonamiense sp. nov. and Ilumatobacter coccineum sp. nov., isolated from seashore sand.</title>
        <authorList>
            <person name="Matsumoto A."/>
            <person name="Kasai H."/>
            <person name="Matsuo Y."/>
            <person name="Shizuri Y."/>
            <person name="Ichikawa N."/>
            <person name="Fujita N."/>
            <person name="Omura S."/>
            <person name="Takahashi Y."/>
        </authorList>
    </citation>
    <scope>NUCLEOTIDE SEQUENCE [LARGE SCALE GENOMIC DNA]</scope>
    <source>
        <strain evidence="2">NBRC 103263 / KCTC 29153 / YM16-304</strain>
    </source>
</reference>
<evidence type="ECO:0000313" key="1">
    <source>
        <dbReference type="EMBL" id="BAN02697.1"/>
    </source>
</evidence>
<name>A0A6C7E7I3_ILUCY</name>
<proteinExistence type="predicted"/>
<keyword evidence="2" id="KW-1185">Reference proteome</keyword>
<protein>
    <submittedName>
        <fullName evidence="1">Uncharacterized protein</fullName>
    </submittedName>
</protein>